<feature type="compositionally biased region" description="Basic and acidic residues" evidence="1">
    <location>
        <begin position="108"/>
        <end position="118"/>
    </location>
</feature>
<name>A0A397J8F6_9GLOM</name>
<feature type="region of interest" description="Disordered" evidence="1">
    <location>
        <begin position="78"/>
        <end position="118"/>
    </location>
</feature>
<protein>
    <submittedName>
        <fullName evidence="2">Uncharacterized protein</fullName>
    </submittedName>
</protein>
<organism evidence="2 3">
    <name type="scientific">Diversispora epigaea</name>
    <dbReference type="NCBI Taxonomy" id="1348612"/>
    <lineage>
        <taxon>Eukaryota</taxon>
        <taxon>Fungi</taxon>
        <taxon>Fungi incertae sedis</taxon>
        <taxon>Mucoromycota</taxon>
        <taxon>Glomeromycotina</taxon>
        <taxon>Glomeromycetes</taxon>
        <taxon>Diversisporales</taxon>
        <taxon>Diversisporaceae</taxon>
        <taxon>Diversispora</taxon>
    </lineage>
</organism>
<evidence type="ECO:0000313" key="2">
    <source>
        <dbReference type="EMBL" id="RHZ83332.1"/>
    </source>
</evidence>
<dbReference type="AlphaFoldDB" id="A0A397J8F6"/>
<accession>A0A397J8F6</accession>
<sequence length="118" mass="13590">MAGEYINETNSLFKTGEGKITEGLEFINKLVSQFIPKKLHLGKDKKILEEPKQKKKKNAPITGRKFIKPILIGYQIDKNNNNQEQGQEENPLLETAESQERSQIPTAEEEKPRKQNRE</sequence>
<dbReference type="Proteomes" id="UP000266861">
    <property type="component" value="Unassembled WGS sequence"/>
</dbReference>
<evidence type="ECO:0000256" key="1">
    <source>
        <dbReference type="SAM" id="MobiDB-lite"/>
    </source>
</evidence>
<dbReference type="EMBL" id="PQFF01000091">
    <property type="protein sequence ID" value="RHZ83332.1"/>
    <property type="molecule type" value="Genomic_DNA"/>
</dbReference>
<evidence type="ECO:0000313" key="3">
    <source>
        <dbReference type="Proteomes" id="UP000266861"/>
    </source>
</evidence>
<feature type="compositionally biased region" description="Basic and acidic residues" evidence="1">
    <location>
        <begin position="42"/>
        <end position="52"/>
    </location>
</feature>
<proteinExistence type="predicted"/>
<gene>
    <name evidence="2" type="ORF">Glove_97g42</name>
</gene>
<feature type="region of interest" description="Disordered" evidence="1">
    <location>
        <begin position="42"/>
        <end position="62"/>
    </location>
</feature>
<keyword evidence="3" id="KW-1185">Reference proteome</keyword>
<reference evidence="2 3" key="1">
    <citation type="submission" date="2018-08" db="EMBL/GenBank/DDBJ databases">
        <title>Genome and evolution of the arbuscular mycorrhizal fungus Diversispora epigaea (formerly Glomus versiforme) and its bacterial endosymbionts.</title>
        <authorList>
            <person name="Sun X."/>
            <person name="Fei Z."/>
            <person name="Harrison M."/>
        </authorList>
    </citation>
    <scope>NUCLEOTIDE SEQUENCE [LARGE SCALE GENOMIC DNA]</scope>
    <source>
        <strain evidence="2 3">IT104</strain>
    </source>
</reference>
<feature type="compositionally biased region" description="Low complexity" evidence="1">
    <location>
        <begin position="79"/>
        <end position="90"/>
    </location>
</feature>
<comment type="caution">
    <text evidence="2">The sequence shown here is derived from an EMBL/GenBank/DDBJ whole genome shotgun (WGS) entry which is preliminary data.</text>
</comment>